<comment type="caution">
    <text evidence="2">The sequence shown here is derived from an EMBL/GenBank/DDBJ whole genome shotgun (WGS) entry which is preliminary data.</text>
</comment>
<feature type="region of interest" description="Disordered" evidence="1">
    <location>
        <begin position="68"/>
        <end position="95"/>
    </location>
</feature>
<name>A0A3M9N1D1_9BACT</name>
<evidence type="ECO:0000313" key="3">
    <source>
        <dbReference type="Proteomes" id="UP000272117"/>
    </source>
</evidence>
<protein>
    <submittedName>
        <fullName evidence="2">Uncharacterized protein</fullName>
    </submittedName>
</protein>
<dbReference type="EMBL" id="RJJD01000001">
    <property type="protein sequence ID" value="RNI31580.1"/>
    <property type="molecule type" value="Genomic_DNA"/>
</dbReference>
<keyword evidence="3" id="KW-1185">Reference proteome</keyword>
<accession>A0A3M9N1D1</accession>
<sequence>MLLPREEFAIAILILTAVANCRSCWVQVTDLNHEKGRSLTILIDAFPFPAFRLSAFVLDLVPRMRQANRPRLKQQRDAGRRGLAAMSARSPAMQQ</sequence>
<dbReference type="Proteomes" id="UP000272117">
    <property type="component" value="Unassembled WGS sequence"/>
</dbReference>
<evidence type="ECO:0000256" key="1">
    <source>
        <dbReference type="SAM" id="MobiDB-lite"/>
    </source>
</evidence>
<proteinExistence type="predicted"/>
<gene>
    <name evidence="2" type="ORF">EFB08_03425</name>
</gene>
<evidence type="ECO:0000313" key="2">
    <source>
        <dbReference type="EMBL" id="RNI31580.1"/>
    </source>
</evidence>
<organism evidence="2 3">
    <name type="scientific">Rufibacter latericius</name>
    <dbReference type="NCBI Taxonomy" id="2487040"/>
    <lineage>
        <taxon>Bacteria</taxon>
        <taxon>Pseudomonadati</taxon>
        <taxon>Bacteroidota</taxon>
        <taxon>Cytophagia</taxon>
        <taxon>Cytophagales</taxon>
        <taxon>Hymenobacteraceae</taxon>
        <taxon>Rufibacter</taxon>
    </lineage>
</organism>
<dbReference type="AlphaFoldDB" id="A0A3M9N1D1"/>
<reference evidence="2 3" key="1">
    <citation type="submission" date="2018-11" db="EMBL/GenBank/DDBJ databases">
        <title>Rufibacter latericius sp. nov., isolated from water in Baiyang Lake.</title>
        <authorList>
            <person name="Yang Y."/>
        </authorList>
    </citation>
    <scope>NUCLEOTIDE SEQUENCE [LARGE SCALE GENOMIC DNA]</scope>
    <source>
        <strain evidence="2 3">R-22-1c-1</strain>
    </source>
</reference>